<sequence>MKMNQCKINLLGLPTEILVIILKKLDNIDVLYSLFDVNTQRLNNIIQENTFTNTLNFVLPTLNDDILSISDRMLDRFCMNILPKIHHNVKSLILNSLFMERILLVADYPNLSELKLFKFNGQIASRYFTVKSSFRRIFQRQITDLILVFENDYNEELCEHYTTDVYGFIFEFFKNLKHLSIIELCPKSFPPLVLHNLPSTTCYSSTLYKLCINVIHFDDLLALLDGRLKQLNTLNVTITEKDYHLKKVYTMTNLPDLKCFYVQCICFNHTYYGQILPLLHRMSNIETLNLHLGIDNPKILIDNNHLHNEFIDRMPRLRTFNFYFLSFIELNQSVHHLSKDDILQTFPKIIYQQVDCMINYGCNNVKYHLFSLPFMFDYLPFIENVFPSIIFDHVIRLSVDDSIPFEHEFFMRIAWSFPLLRILNIYNFMPQLVISNKLSSNDNQLCSTIIQYPYLTSLDLQFVHDDYIEQFLNDKKTYLPHLSKLNISCDGLHSVTRNFTNERTRLNCMNVKKLNITPKISIHSEDFYAYFPSV</sequence>
<dbReference type="EMBL" id="CAJOBP010003184">
    <property type="protein sequence ID" value="CAF4393414.1"/>
    <property type="molecule type" value="Genomic_DNA"/>
</dbReference>
<evidence type="ECO:0000259" key="1">
    <source>
        <dbReference type="PROSITE" id="PS50181"/>
    </source>
</evidence>
<evidence type="ECO:0000313" key="5">
    <source>
        <dbReference type="Proteomes" id="UP000663873"/>
    </source>
</evidence>
<evidence type="ECO:0000313" key="2">
    <source>
        <dbReference type="EMBL" id="CAF3279995.1"/>
    </source>
</evidence>
<evidence type="ECO:0000313" key="3">
    <source>
        <dbReference type="EMBL" id="CAF4393414.1"/>
    </source>
</evidence>
<dbReference type="EMBL" id="CAJNXB010002838">
    <property type="protein sequence ID" value="CAF3279995.1"/>
    <property type="molecule type" value="Genomic_DNA"/>
</dbReference>
<comment type="caution">
    <text evidence="2">The sequence shown here is derived from an EMBL/GenBank/DDBJ whole genome shotgun (WGS) entry which is preliminary data.</text>
</comment>
<dbReference type="AlphaFoldDB" id="A0A817RUP9"/>
<dbReference type="Proteomes" id="UP000663873">
    <property type="component" value="Unassembled WGS sequence"/>
</dbReference>
<dbReference type="PROSITE" id="PS50181">
    <property type="entry name" value="FBOX"/>
    <property type="match status" value="1"/>
</dbReference>
<accession>A0A817RUP9</accession>
<proteinExistence type="predicted"/>
<dbReference type="InterPro" id="IPR001810">
    <property type="entry name" value="F-box_dom"/>
</dbReference>
<keyword evidence="5" id="KW-1185">Reference proteome</keyword>
<gene>
    <name evidence="2" type="ORF">TIS948_LOCUS16829</name>
    <name evidence="3" type="ORF">UJA718_LOCUS18586</name>
</gene>
<name>A0A817RUP9_9BILA</name>
<dbReference type="Proteomes" id="UP000663825">
    <property type="component" value="Unassembled WGS sequence"/>
</dbReference>
<protein>
    <recommendedName>
        <fullName evidence="1">F-box domain-containing protein</fullName>
    </recommendedName>
</protein>
<feature type="domain" description="F-box" evidence="1">
    <location>
        <begin position="7"/>
        <end position="55"/>
    </location>
</feature>
<organism evidence="2 4">
    <name type="scientific">Rotaria socialis</name>
    <dbReference type="NCBI Taxonomy" id="392032"/>
    <lineage>
        <taxon>Eukaryota</taxon>
        <taxon>Metazoa</taxon>
        <taxon>Spiralia</taxon>
        <taxon>Gnathifera</taxon>
        <taxon>Rotifera</taxon>
        <taxon>Eurotatoria</taxon>
        <taxon>Bdelloidea</taxon>
        <taxon>Philodinida</taxon>
        <taxon>Philodinidae</taxon>
        <taxon>Rotaria</taxon>
    </lineage>
</organism>
<dbReference type="OrthoDB" id="10023445at2759"/>
<reference evidence="2" key="1">
    <citation type="submission" date="2021-02" db="EMBL/GenBank/DDBJ databases">
        <authorList>
            <person name="Nowell W R."/>
        </authorList>
    </citation>
    <scope>NUCLEOTIDE SEQUENCE</scope>
</reference>
<evidence type="ECO:0000313" key="4">
    <source>
        <dbReference type="Proteomes" id="UP000663825"/>
    </source>
</evidence>